<dbReference type="EMBL" id="CAGS01000464">
    <property type="protein sequence ID" value="CCF85561.1"/>
    <property type="molecule type" value="Genomic_DNA"/>
</dbReference>
<proteinExistence type="predicted"/>
<dbReference type="AlphaFoldDB" id="I4ELJ9"/>
<dbReference type="Proteomes" id="UP000004221">
    <property type="component" value="Unassembled WGS sequence"/>
</dbReference>
<gene>
    <name evidence="2" type="ORF">NITHO_5160005</name>
</gene>
<feature type="signal peptide" evidence="1">
    <location>
        <begin position="1"/>
        <end position="24"/>
    </location>
</feature>
<feature type="chain" id="PRO_5003689152" evidence="1">
    <location>
        <begin position="25"/>
        <end position="295"/>
    </location>
</feature>
<evidence type="ECO:0000256" key="1">
    <source>
        <dbReference type="SAM" id="SignalP"/>
    </source>
</evidence>
<comment type="caution">
    <text evidence="2">The sequence shown here is derived from an EMBL/GenBank/DDBJ whole genome shotgun (WGS) entry which is preliminary data.</text>
</comment>
<keyword evidence="3" id="KW-1185">Reference proteome</keyword>
<name>I4ELJ9_9BACT</name>
<evidence type="ECO:0000313" key="2">
    <source>
        <dbReference type="EMBL" id="CCF85561.1"/>
    </source>
</evidence>
<protein>
    <submittedName>
        <fullName evidence="2">Uncharacterized protein</fullName>
    </submittedName>
</protein>
<organism evidence="2 3">
    <name type="scientific">Nitrolancea hollandica Lb</name>
    <dbReference type="NCBI Taxonomy" id="1129897"/>
    <lineage>
        <taxon>Bacteria</taxon>
        <taxon>Pseudomonadati</taxon>
        <taxon>Thermomicrobiota</taxon>
        <taxon>Thermomicrobia</taxon>
        <taxon>Sphaerobacterales</taxon>
        <taxon>Sphaerobacterineae</taxon>
        <taxon>Sphaerobacteraceae</taxon>
        <taxon>Nitrolancea</taxon>
    </lineage>
</organism>
<sequence>MFVKLLSGVLVLAGLFILSGCANSKPDDGAHLGEPAAVISPSPSVEATATPAPSPIPAVALGVDYDNSYSESLETQPTAVPVRDAVVEVESPRWWVVAYPSGWGNTEQGKLYFGVTLENTLDTPVSVGVSFTSYEADGTRASGCYAPGGDGPGVTVNIAPRERAVAVCNRSIVPVTTTGLKITSRLWEVTALAMPPADYEVAEASFKVDQDYGTEIAYTPSALVRATGGQDTTGSLVFRLYNADNVQIGTCSTDEIHLEPEVAQRVSCLLGLRIGVDAVSQQPASIRAEPEPMRL</sequence>
<dbReference type="PROSITE" id="PS51257">
    <property type="entry name" value="PROKAR_LIPOPROTEIN"/>
    <property type="match status" value="1"/>
</dbReference>
<reference evidence="2 3" key="1">
    <citation type="journal article" date="2012" name="ISME J.">
        <title>Nitrification expanded: discovery, physiology and genomics of a nitrite-oxidizing bacterium from the phylum Chloroflexi.</title>
        <authorList>
            <person name="Sorokin D.Y."/>
            <person name="Lucker S."/>
            <person name="Vejmelkova D."/>
            <person name="Kostrikina N.A."/>
            <person name="Kleerebezem R."/>
            <person name="Rijpstra W.I."/>
            <person name="Damste J.S."/>
            <person name="Le Paslier D."/>
            <person name="Muyzer G."/>
            <person name="Wagner M."/>
            <person name="van Loosdrecht M.C."/>
            <person name="Daims H."/>
        </authorList>
    </citation>
    <scope>NUCLEOTIDE SEQUENCE [LARGE SCALE GENOMIC DNA]</scope>
    <source>
        <strain evidence="3">none</strain>
    </source>
</reference>
<accession>I4ELJ9</accession>
<keyword evidence="1" id="KW-0732">Signal</keyword>
<evidence type="ECO:0000313" key="3">
    <source>
        <dbReference type="Proteomes" id="UP000004221"/>
    </source>
</evidence>
<dbReference type="RefSeq" id="WP_008480551.1">
    <property type="nucleotide sequence ID" value="NZ_CAGS01000464.1"/>
</dbReference>